<keyword evidence="6" id="KW-0679">Respiratory chain</keyword>
<evidence type="ECO:0000256" key="15">
    <source>
        <dbReference type="ARBA" id="ARBA00049551"/>
    </source>
</evidence>
<name>A0A3G3MEU7_9COLE</name>
<evidence type="ECO:0000256" key="4">
    <source>
        <dbReference type="ARBA" id="ARBA00021095"/>
    </source>
</evidence>
<feature type="transmembrane region" description="Helical" evidence="16">
    <location>
        <begin position="84"/>
        <end position="102"/>
    </location>
</feature>
<feature type="transmembrane region" description="Helical" evidence="16">
    <location>
        <begin position="137"/>
        <end position="158"/>
    </location>
</feature>
<evidence type="ECO:0000256" key="3">
    <source>
        <dbReference type="ARBA" id="ARBA00012944"/>
    </source>
</evidence>
<keyword evidence="8" id="KW-1278">Translocase</keyword>
<dbReference type="PANTHER" id="PTHR11435">
    <property type="entry name" value="NADH UBIQUINONE OXIDOREDUCTASE SUBUNIT ND6"/>
    <property type="match status" value="1"/>
</dbReference>
<reference evidence="17" key="2">
    <citation type="submission" date="2018-09" db="EMBL/GenBank/DDBJ databases">
        <authorList>
            <person name="James G."/>
        </authorList>
    </citation>
    <scope>NUCLEOTIDE SEQUENCE</scope>
</reference>
<evidence type="ECO:0000256" key="14">
    <source>
        <dbReference type="ARBA" id="ARBA00031019"/>
    </source>
</evidence>
<evidence type="ECO:0000256" key="5">
    <source>
        <dbReference type="ARBA" id="ARBA00022448"/>
    </source>
</evidence>
<evidence type="ECO:0000256" key="7">
    <source>
        <dbReference type="ARBA" id="ARBA00022692"/>
    </source>
</evidence>
<keyword evidence="10 16" id="KW-1133">Transmembrane helix</keyword>
<dbReference type="EC" id="7.1.1.2" evidence="3"/>
<evidence type="ECO:0000256" key="2">
    <source>
        <dbReference type="ARBA" id="ARBA00005698"/>
    </source>
</evidence>
<keyword evidence="12 17" id="KW-0496">Mitochondrion</keyword>
<keyword evidence="7 16" id="KW-0812">Transmembrane</keyword>
<reference evidence="17" key="1">
    <citation type="journal article" date="2015" name="Mol. Biol. Evol.">
        <title>Soup to Tree: The Phylogeny of Beetles Inferred by Mitochondrial Metagenomics of a Bornean Rainforest Sample.</title>
        <authorList>
            <person name="Crampton-Platt A."/>
            <person name="Timmermans M.J."/>
            <person name="Gimmel M.L."/>
            <person name="Kutty S.N."/>
            <person name="Cockerill T.D."/>
            <person name="Vun Khen C."/>
            <person name="Vogler A.P."/>
        </authorList>
    </citation>
    <scope>NUCLEOTIDE SEQUENCE</scope>
</reference>
<organism evidence="17">
    <name type="scientific">Coleoptera sp. ACP-2013</name>
    <dbReference type="NCBI Taxonomy" id="2485033"/>
    <lineage>
        <taxon>Eukaryota</taxon>
        <taxon>Metazoa</taxon>
        <taxon>Ecdysozoa</taxon>
        <taxon>Arthropoda</taxon>
        <taxon>Hexapoda</taxon>
        <taxon>Insecta</taxon>
        <taxon>Pterygota</taxon>
        <taxon>Neoptera</taxon>
        <taxon>Endopterygota</taxon>
        <taxon>Coleoptera</taxon>
    </lineage>
</organism>
<accession>A0A3G3MEU7</accession>
<keyword evidence="9" id="KW-0249">Electron transport</keyword>
<sequence>MLMNLFFMNWMLSMMFLTMNHPLSLGCILLSQTILISLISSLFYLNFWYSYILFLIMIGGMLIMFIYMTSIASNEKFKLPNKNMLIFIGTSIMFFIMMIMLIDNYFNFISNKNYLNFNQFSFYKNFSLIKFFNYPNFQILILLMAYLLITLIAIVKIINKKKNSLRQFS</sequence>
<keyword evidence="5" id="KW-0813">Transport</keyword>
<evidence type="ECO:0000313" key="17">
    <source>
        <dbReference type="EMBL" id="AYR05327.1"/>
    </source>
</evidence>
<dbReference type="GO" id="GO:0031966">
    <property type="term" value="C:mitochondrial membrane"/>
    <property type="evidence" value="ECO:0007669"/>
    <property type="project" value="UniProtKB-SubCell"/>
</dbReference>
<protein>
    <recommendedName>
        <fullName evidence="4">NADH-ubiquinone oxidoreductase chain 6</fullName>
        <ecNumber evidence="3">7.1.1.2</ecNumber>
    </recommendedName>
    <alternativeName>
        <fullName evidence="14">NADH dehydrogenase subunit 6</fullName>
    </alternativeName>
</protein>
<evidence type="ECO:0000256" key="11">
    <source>
        <dbReference type="ARBA" id="ARBA00023027"/>
    </source>
</evidence>
<evidence type="ECO:0000256" key="1">
    <source>
        <dbReference type="ARBA" id="ARBA00004225"/>
    </source>
</evidence>
<evidence type="ECO:0000256" key="8">
    <source>
        <dbReference type="ARBA" id="ARBA00022967"/>
    </source>
</evidence>
<keyword evidence="11" id="KW-0520">NAD</keyword>
<comment type="catalytic activity">
    <reaction evidence="15">
        <text>a ubiquinone + NADH + 5 H(+)(in) = a ubiquinol + NAD(+) + 4 H(+)(out)</text>
        <dbReference type="Rhea" id="RHEA:29091"/>
        <dbReference type="Rhea" id="RHEA-COMP:9565"/>
        <dbReference type="Rhea" id="RHEA-COMP:9566"/>
        <dbReference type="ChEBI" id="CHEBI:15378"/>
        <dbReference type="ChEBI" id="CHEBI:16389"/>
        <dbReference type="ChEBI" id="CHEBI:17976"/>
        <dbReference type="ChEBI" id="CHEBI:57540"/>
        <dbReference type="ChEBI" id="CHEBI:57945"/>
        <dbReference type="EC" id="7.1.1.2"/>
    </reaction>
</comment>
<proteinExistence type="inferred from homology"/>
<geneLocation type="mitochondrion" evidence="17"/>
<dbReference type="GO" id="GO:0008137">
    <property type="term" value="F:NADH dehydrogenase (ubiquinone) activity"/>
    <property type="evidence" value="ECO:0007669"/>
    <property type="project" value="UniProtKB-EC"/>
</dbReference>
<evidence type="ECO:0000256" key="9">
    <source>
        <dbReference type="ARBA" id="ARBA00022982"/>
    </source>
</evidence>
<dbReference type="PANTHER" id="PTHR11435:SF1">
    <property type="entry name" value="NADH-UBIQUINONE OXIDOREDUCTASE CHAIN 6"/>
    <property type="match status" value="1"/>
</dbReference>
<gene>
    <name evidence="17" type="primary">nad6</name>
</gene>
<comment type="subcellular location">
    <subcellularLocation>
        <location evidence="1">Mitochondrion membrane</location>
        <topology evidence="1">Multi-pass membrane protein</topology>
    </subcellularLocation>
</comment>
<evidence type="ECO:0000256" key="16">
    <source>
        <dbReference type="SAM" id="Phobius"/>
    </source>
</evidence>
<comment type="similarity">
    <text evidence="2">Belongs to the complex I subunit 6 family.</text>
</comment>
<evidence type="ECO:0000256" key="13">
    <source>
        <dbReference type="ARBA" id="ARBA00023136"/>
    </source>
</evidence>
<dbReference type="InterPro" id="IPR050269">
    <property type="entry name" value="ComplexI_Subunit6"/>
</dbReference>
<keyword evidence="13 16" id="KW-0472">Membrane</keyword>
<evidence type="ECO:0000256" key="10">
    <source>
        <dbReference type="ARBA" id="ARBA00022989"/>
    </source>
</evidence>
<dbReference type="AlphaFoldDB" id="A0A3G3MEU7"/>
<feature type="transmembrane region" description="Helical" evidence="16">
    <location>
        <begin position="51"/>
        <end position="72"/>
    </location>
</feature>
<evidence type="ECO:0000256" key="6">
    <source>
        <dbReference type="ARBA" id="ARBA00022660"/>
    </source>
</evidence>
<dbReference type="EMBL" id="MH940198">
    <property type="protein sequence ID" value="AYR05327.1"/>
    <property type="molecule type" value="Genomic_DNA"/>
</dbReference>
<evidence type="ECO:0000256" key="12">
    <source>
        <dbReference type="ARBA" id="ARBA00023128"/>
    </source>
</evidence>